<dbReference type="InterPro" id="IPR051783">
    <property type="entry name" value="NAD(P)-dependent_oxidoreduct"/>
</dbReference>
<dbReference type="EMBL" id="QRGO01000001">
    <property type="protein sequence ID" value="RDV05438.1"/>
    <property type="molecule type" value="Genomic_DNA"/>
</dbReference>
<dbReference type="Pfam" id="PF01370">
    <property type="entry name" value="Epimerase"/>
    <property type="match status" value="1"/>
</dbReference>
<protein>
    <submittedName>
        <fullName evidence="2">NAD-dependent epimerase/dehydratase family protein</fullName>
    </submittedName>
</protein>
<dbReference type="InterPro" id="IPR001509">
    <property type="entry name" value="Epimerase_deHydtase"/>
</dbReference>
<dbReference type="GO" id="GO:0004029">
    <property type="term" value="F:aldehyde dehydrogenase (NAD+) activity"/>
    <property type="evidence" value="ECO:0007669"/>
    <property type="project" value="TreeGrafter"/>
</dbReference>
<reference evidence="3" key="1">
    <citation type="submission" date="2018-08" db="EMBL/GenBank/DDBJ databases">
        <authorList>
            <person name="Kim S.-J."/>
            <person name="Jung G.-Y."/>
        </authorList>
    </citation>
    <scope>NUCLEOTIDE SEQUENCE [LARGE SCALE GENOMIC DNA]</scope>
    <source>
        <strain evidence="3">GY_H</strain>
    </source>
</reference>
<dbReference type="Proteomes" id="UP000263993">
    <property type="component" value="Unassembled WGS sequence"/>
</dbReference>
<dbReference type="PANTHER" id="PTHR48079">
    <property type="entry name" value="PROTEIN YEEZ"/>
    <property type="match status" value="1"/>
</dbReference>
<gene>
    <name evidence="2" type="ORF">DXH78_13155</name>
</gene>
<evidence type="ECO:0000259" key="1">
    <source>
        <dbReference type="Pfam" id="PF01370"/>
    </source>
</evidence>
<evidence type="ECO:0000313" key="2">
    <source>
        <dbReference type="EMBL" id="RDV05438.1"/>
    </source>
</evidence>
<dbReference type="CDD" id="cd05262">
    <property type="entry name" value="SDR_a7"/>
    <property type="match status" value="1"/>
</dbReference>
<dbReference type="Gene3D" id="3.40.50.720">
    <property type="entry name" value="NAD(P)-binding Rossmann-like Domain"/>
    <property type="match status" value="1"/>
</dbReference>
<proteinExistence type="predicted"/>
<sequence length="290" mass="31002">MRVFVTGATGFVGAAVVQDLIGAGHSVLGLTRSDKGAAELRAAGAEVHQGSLEDLDSLIRGAKAVDAVIHTAFNHDFTRFVQSCEDDRRIVEAMGNALVGTGKTLIVTSGTGVVHGLATEDSEPGQHPRAASEYATAAAASRGVRAMIVRLPQVHGDGDHAFVPLTINLAREKGEAVYIGDGSNRWPAVHRFDAAPVYRLALEKGTAFRYHAVAEEGVPFRDIAEVTGRRLNVPVVSKTRDEAAAHFGWFIHFASADMPASSAKTRAELKWNPAGPKLLPDIDREIYFET</sequence>
<evidence type="ECO:0000313" key="3">
    <source>
        <dbReference type="Proteomes" id="UP000263993"/>
    </source>
</evidence>
<comment type="caution">
    <text evidence="2">The sequence shown here is derived from an EMBL/GenBank/DDBJ whole genome shotgun (WGS) entry which is preliminary data.</text>
</comment>
<organism evidence="2 3">
    <name type="scientific">Undibacter mobilis</name>
    <dbReference type="NCBI Taxonomy" id="2292256"/>
    <lineage>
        <taxon>Bacteria</taxon>
        <taxon>Pseudomonadati</taxon>
        <taxon>Pseudomonadota</taxon>
        <taxon>Alphaproteobacteria</taxon>
        <taxon>Hyphomicrobiales</taxon>
        <taxon>Nitrobacteraceae</taxon>
        <taxon>Undibacter</taxon>
    </lineage>
</organism>
<dbReference type="SUPFAM" id="SSF51735">
    <property type="entry name" value="NAD(P)-binding Rossmann-fold domains"/>
    <property type="match status" value="1"/>
</dbReference>
<dbReference type="PANTHER" id="PTHR48079:SF6">
    <property type="entry name" value="NAD(P)-BINDING DOMAIN-CONTAINING PROTEIN-RELATED"/>
    <property type="match status" value="1"/>
</dbReference>
<dbReference type="OrthoDB" id="9787292at2"/>
<keyword evidence="3" id="KW-1185">Reference proteome</keyword>
<feature type="domain" description="NAD-dependent epimerase/dehydratase" evidence="1">
    <location>
        <begin position="3"/>
        <end position="205"/>
    </location>
</feature>
<dbReference type="AlphaFoldDB" id="A0A371BCZ9"/>
<accession>A0A371BCZ9</accession>
<dbReference type="InterPro" id="IPR036291">
    <property type="entry name" value="NAD(P)-bd_dom_sf"/>
</dbReference>
<dbReference type="RefSeq" id="WP_115517462.1">
    <property type="nucleotide sequence ID" value="NZ_QRGO01000001.1"/>
</dbReference>
<dbReference type="GO" id="GO:0005737">
    <property type="term" value="C:cytoplasm"/>
    <property type="evidence" value="ECO:0007669"/>
    <property type="project" value="TreeGrafter"/>
</dbReference>
<name>A0A371BCZ9_9BRAD</name>